<feature type="chain" id="PRO_5023034718" description="DUF4138 domain-containing protein" evidence="2">
    <location>
        <begin position="21"/>
        <end position="295"/>
    </location>
</feature>
<protein>
    <recommendedName>
        <fullName evidence="5">DUF4138 domain-containing protein</fullName>
    </recommendedName>
</protein>
<evidence type="ECO:0000256" key="1">
    <source>
        <dbReference type="SAM" id="MobiDB-lite"/>
    </source>
</evidence>
<feature type="signal peptide" evidence="2">
    <location>
        <begin position="1"/>
        <end position="20"/>
    </location>
</feature>
<name>A0A5C6LSJ3_9BACT</name>
<accession>A0A5C6LSJ3</accession>
<feature type="compositionally biased region" description="Low complexity" evidence="1">
    <location>
        <begin position="118"/>
        <end position="135"/>
    </location>
</feature>
<proteinExistence type="predicted"/>
<comment type="caution">
    <text evidence="3">The sequence shown here is derived from an EMBL/GenBank/DDBJ whole genome shotgun (WGS) entry which is preliminary data.</text>
</comment>
<feature type="region of interest" description="Disordered" evidence="1">
    <location>
        <begin position="115"/>
        <end position="151"/>
    </location>
</feature>
<evidence type="ECO:0000256" key="2">
    <source>
        <dbReference type="SAM" id="SignalP"/>
    </source>
</evidence>
<dbReference type="Proteomes" id="UP000318815">
    <property type="component" value="Unassembled WGS sequence"/>
</dbReference>
<dbReference type="AlphaFoldDB" id="A0A5C6LSJ3"/>
<keyword evidence="4" id="KW-1185">Reference proteome</keyword>
<dbReference type="EMBL" id="VOHS01000010">
    <property type="protein sequence ID" value="TWW00231.1"/>
    <property type="molecule type" value="Genomic_DNA"/>
</dbReference>
<evidence type="ECO:0008006" key="5">
    <source>
        <dbReference type="Google" id="ProtNLM"/>
    </source>
</evidence>
<reference evidence="3 4" key="1">
    <citation type="submission" date="2019-08" db="EMBL/GenBank/DDBJ databases">
        <title>Whole genome sequencing of chitin degrading bacteria Chitinophaga pinensis YS16.</title>
        <authorList>
            <person name="Singh R.P."/>
            <person name="Manchanda G."/>
            <person name="Maurya I.K."/>
            <person name="Joshi N.K."/>
            <person name="Srivastava A.K."/>
        </authorList>
    </citation>
    <scope>NUCLEOTIDE SEQUENCE [LARGE SCALE GENOMIC DNA]</scope>
    <source>
        <strain evidence="3 4">YS-16</strain>
    </source>
</reference>
<organism evidence="3 4">
    <name type="scientific">Chitinophaga pinensis</name>
    <dbReference type="NCBI Taxonomy" id="79329"/>
    <lineage>
        <taxon>Bacteria</taxon>
        <taxon>Pseudomonadati</taxon>
        <taxon>Bacteroidota</taxon>
        <taxon>Chitinophagia</taxon>
        <taxon>Chitinophagales</taxon>
        <taxon>Chitinophagaceae</taxon>
        <taxon>Chitinophaga</taxon>
    </lineage>
</organism>
<dbReference type="OrthoDB" id="654258at2"/>
<feature type="compositionally biased region" description="Acidic residues" evidence="1">
    <location>
        <begin position="138"/>
        <end position="147"/>
    </location>
</feature>
<dbReference type="RefSeq" id="WP_146305492.1">
    <property type="nucleotide sequence ID" value="NZ_VOHS01000010.1"/>
</dbReference>
<keyword evidence="2" id="KW-0732">Signal</keyword>
<sequence length="295" mass="31969">MKYVLAGVFCFLLSWCNALGQSQTDSIITTKGAVTLITCGSAITTFQIGDGKNADYDYRIVDGNVVFIRPVVANPRPTNLVIREGDNIHYMILAFRERAELSRLKYTLSASGSVKNNGSTGTATGSSGSTAAATGDSNEADPAEQEDPAVAAGIDTVTVGNIAEDFRKQRKGGHQYETTADGITLTYSQAMSLNNLVYFSYHIRNRSGEPFVIGKVSLMHKTKQDTASLFTMPVLYRKGTDAIAGKADESIVFVAAARDFKKNDEIILVMYNKANKNQIVLYTPASALPKYMISK</sequence>
<evidence type="ECO:0000313" key="4">
    <source>
        <dbReference type="Proteomes" id="UP000318815"/>
    </source>
</evidence>
<gene>
    <name evidence="3" type="ORF">FEF09_12910</name>
</gene>
<evidence type="ECO:0000313" key="3">
    <source>
        <dbReference type="EMBL" id="TWW00231.1"/>
    </source>
</evidence>